<dbReference type="AlphaFoldDB" id="A0A9N9I159"/>
<protein>
    <submittedName>
        <fullName evidence="1">14375_t:CDS:1</fullName>
    </submittedName>
</protein>
<evidence type="ECO:0000313" key="2">
    <source>
        <dbReference type="Proteomes" id="UP000789342"/>
    </source>
</evidence>
<feature type="non-terminal residue" evidence="1">
    <location>
        <position position="1"/>
    </location>
</feature>
<evidence type="ECO:0000313" key="1">
    <source>
        <dbReference type="EMBL" id="CAG8716057.1"/>
    </source>
</evidence>
<organism evidence="1 2">
    <name type="scientific">Acaulospora morrowiae</name>
    <dbReference type="NCBI Taxonomy" id="94023"/>
    <lineage>
        <taxon>Eukaryota</taxon>
        <taxon>Fungi</taxon>
        <taxon>Fungi incertae sedis</taxon>
        <taxon>Mucoromycota</taxon>
        <taxon>Glomeromycotina</taxon>
        <taxon>Glomeromycetes</taxon>
        <taxon>Diversisporales</taxon>
        <taxon>Acaulosporaceae</taxon>
        <taxon>Acaulospora</taxon>
    </lineage>
</organism>
<gene>
    <name evidence="1" type="ORF">AMORRO_LOCUS13011</name>
</gene>
<reference evidence="1" key="1">
    <citation type="submission" date="2021-06" db="EMBL/GenBank/DDBJ databases">
        <authorList>
            <person name="Kallberg Y."/>
            <person name="Tangrot J."/>
            <person name="Rosling A."/>
        </authorList>
    </citation>
    <scope>NUCLEOTIDE SEQUENCE</scope>
    <source>
        <strain evidence="1">CL551</strain>
    </source>
</reference>
<keyword evidence="2" id="KW-1185">Reference proteome</keyword>
<sequence>ADIVQNNGNNLYKIEFPFNNRTIQAWSVKHDNQLEKKGLYPIILKDLFNKRVELKAQLASLGKKIKKKPHRIGDFIEYADIAKEQNMEIDINYYLGATMAMCAQFINEDEKYQPPSSNKIMQIKDSDEREKQIDAYFQKK</sequence>
<feature type="non-terminal residue" evidence="1">
    <location>
        <position position="140"/>
    </location>
</feature>
<proteinExistence type="predicted"/>
<comment type="caution">
    <text evidence="1">The sequence shown here is derived from an EMBL/GenBank/DDBJ whole genome shotgun (WGS) entry which is preliminary data.</text>
</comment>
<name>A0A9N9I159_9GLOM</name>
<accession>A0A9N9I159</accession>
<dbReference type="OrthoDB" id="2421382at2759"/>
<dbReference type="EMBL" id="CAJVPV010020854">
    <property type="protein sequence ID" value="CAG8716057.1"/>
    <property type="molecule type" value="Genomic_DNA"/>
</dbReference>
<dbReference type="Proteomes" id="UP000789342">
    <property type="component" value="Unassembled WGS sequence"/>
</dbReference>